<feature type="transmembrane region" description="Helical" evidence="9">
    <location>
        <begin position="436"/>
        <end position="453"/>
    </location>
</feature>
<dbReference type="Gene3D" id="2.60.120.200">
    <property type="match status" value="1"/>
</dbReference>
<evidence type="ECO:0000256" key="6">
    <source>
        <dbReference type="ARBA" id="ARBA00023157"/>
    </source>
</evidence>
<keyword evidence="5 9" id="KW-0472">Membrane</keyword>
<feature type="transmembrane region" description="Helical" evidence="9">
    <location>
        <begin position="460"/>
        <end position="480"/>
    </location>
</feature>
<feature type="region of interest" description="Disordered" evidence="8">
    <location>
        <begin position="167"/>
        <end position="221"/>
    </location>
</feature>
<evidence type="ECO:0000313" key="11">
    <source>
        <dbReference type="EMBL" id="ATE55629.1"/>
    </source>
</evidence>
<dbReference type="KEGG" id="apre:CNX65_21995"/>
<dbReference type="Proteomes" id="UP000218505">
    <property type="component" value="Chromosome"/>
</dbReference>
<evidence type="ECO:0000313" key="12">
    <source>
        <dbReference type="Proteomes" id="UP000218505"/>
    </source>
</evidence>
<evidence type="ECO:0000256" key="4">
    <source>
        <dbReference type="ARBA" id="ARBA00022989"/>
    </source>
</evidence>
<feature type="domain" description="LamG-like jellyroll fold" evidence="10">
    <location>
        <begin position="578"/>
        <end position="710"/>
    </location>
</feature>
<feature type="region of interest" description="Disordered" evidence="8">
    <location>
        <begin position="29"/>
        <end position="68"/>
    </location>
</feature>
<feature type="transmembrane region" description="Helical" evidence="9">
    <location>
        <begin position="310"/>
        <end position="333"/>
    </location>
</feature>
<keyword evidence="6" id="KW-1015">Disulfide bond</keyword>
<dbReference type="InterPro" id="IPR036286">
    <property type="entry name" value="LexA/Signal_pep-like_sf"/>
</dbReference>
<comment type="subcellular location">
    <subcellularLocation>
        <location evidence="1">Membrane</location>
    </subcellularLocation>
</comment>
<dbReference type="GO" id="GO:0006465">
    <property type="term" value="P:signal peptide processing"/>
    <property type="evidence" value="ECO:0007669"/>
    <property type="project" value="UniProtKB-UniRule"/>
</dbReference>
<keyword evidence="4 9" id="KW-1133">Transmembrane helix</keyword>
<feature type="compositionally biased region" description="Basic residues" evidence="8">
    <location>
        <begin position="208"/>
        <end position="221"/>
    </location>
</feature>
<protein>
    <recommendedName>
        <fullName evidence="7">Signal peptidase I</fullName>
        <ecNumber evidence="7">3.4.21.89</ecNumber>
    </recommendedName>
</protein>
<dbReference type="GO" id="GO:0004252">
    <property type="term" value="F:serine-type endopeptidase activity"/>
    <property type="evidence" value="ECO:0007669"/>
    <property type="project" value="UniProtKB-UniRule"/>
</dbReference>
<evidence type="ECO:0000256" key="5">
    <source>
        <dbReference type="ARBA" id="ARBA00023136"/>
    </source>
</evidence>
<dbReference type="GO" id="GO:0016020">
    <property type="term" value="C:membrane"/>
    <property type="evidence" value="ECO:0007669"/>
    <property type="project" value="UniProtKB-SubCell"/>
</dbReference>
<dbReference type="InterPro" id="IPR001733">
    <property type="entry name" value="Peptidase_S26B"/>
</dbReference>
<dbReference type="AlphaFoldDB" id="A0A290Z9H7"/>
<dbReference type="NCBIfam" id="TIGR02228">
    <property type="entry name" value="sigpep_I_arch"/>
    <property type="match status" value="1"/>
</dbReference>
<dbReference type="EMBL" id="CP023445">
    <property type="protein sequence ID" value="ATE55629.1"/>
    <property type="molecule type" value="Genomic_DNA"/>
</dbReference>
<dbReference type="CDD" id="cd06462">
    <property type="entry name" value="Peptidase_S24_S26"/>
    <property type="match status" value="1"/>
</dbReference>
<feature type="compositionally biased region" description="Basic residues" evidence="8">
    <location>
        <begin position="253"/>
        <end position="265"/>
    </location>
</feature>
<evidence type="ECO:0000256" key="8">
    <source>
        <dbReference type="SAM" id="MobiDB-lite"/>
    </source>
</evidence>
<organism evidence="11 12">
    <name type="scientific">Actinosynnema pretiosum</name>
    <dbReference type="NCBI Taxonomy" id="42197"/>
    <lineage>
        <taxon>Bacteria</taxon>
        <taxon>Bacillati</taxon>
        <taxon>Actinomycetota</taxon>
        <taxon>Actinomycetes</taxon>
        <taxon>Pseudonocardiales</taxon>
        <taxon>Pseudonocardiaceae</taxon>
        <taxon>Actinosynnema</taxon>
    </lineage>
</organism>
<keyword evidence="12" id="KW-1185">Reference proteome</keyword>
<keyword evidence="3" id="KW-0732">Signal</keyword>
<feature type="region of interest" description="Disordered" evidence="8">
    <location>
        <begin position="253"/>
        <end position="294"/>
    </location>
</feature>
<dbReference type="SUPFAM" id="SSF49899">
    <property type="entry name" value="Concanavalin A-like lectins/glucanases"/>
    <property type="match status" value="1"/>
</dbReference>
<evidence type="ECO:0000256" key="1">
    <source>
        <dbReference type="ARBA" id="ARBA00004370"/>
    </source>
</evidence>
<dbReference type="GO" id="GO:0009003">
    <property type="term" value="F:signal peptidase activity"/>
    <property type="evidence" value="ECO:0007669"/>
    <property type="project" value="UniProtKB-EC"/>
</dbReference>
<sequence length="719" mass="77136">MPARRARPAIRWVVVLALMSCPRSVRPDLLMGQGSSPSSALPGPPRLRNGCEASEPSNRCRPRRSPGALRGCELRFRPTGSVSGPSPAVRLHGHAEAPRAAPARARGLRHRLGGRGRARRRRAVPDDGPAHLGGRVLRHGEQQPELVGDRLHRAGREQLRLRPVQQRLERQAHRRPGGHQVHHRPLRRHDHPQRHHQAVRLRDGRARPVPRPRGRPGRRQLHVARAQLRHLLRQGGRGLPRHARRVRLHRHRLRQRRRGLVHRHQRGDGGLPVHHHRQVRRRGAEQDRGGDVHLGGQGVRSRWRLVARCALAFTGAVSLTLALCAFTPVLWGWRPVVVTSGSMGPLVRPGDVVLLDPAPDREPLVGDVVVYSRSGAPSVMHRVVGRDDDGRYRTRGDANPTPDAAPVAPEDVLGRVRGLVPGLGAPALFLRGHPSAAVPLAVLGGAGLLVLLLSRRRPRAAAAAAVLLAPALAVTAGGVAGRAEAAFSATTAVPATVETVSRFYPQKVLAANPVSYWRLGEESGATRADERGANPLTCTGATGGAPGARPPDSDTATTLPTASAHCAAQGGAALSFTGPFTVIAWTRSTTSSPTPHGRLLAKYGGGTGQINYLLSWNDATTAMRALLDTENGRYTVVKPMPSDTAWHEVAMTWDGAALRLYLDGQPAGATATTGTPVTTPKPFTLGYTDSDSVVGDVDEVSVFARALSDAEIADLHSAS</sequence>
<feature type="region of interest" description="Disordered" evidence="8">
    <location>
        <begin position="525"/>
        <end position="559"/>
    </location>
</feature>
<gene>
    <name evidence="11" type="ORF">CNX65_21995</name>
</gene>
<dbReference type="PANTHER" id="PTHR10806:SF6">
    <property type="entry name" value="SIGNAL PEPTIDASE COMPLEX CATALYTIC SUBUNIT SEC11"/>
    <property type="match status" value="1"/>
</dbReference>
<evidence type="ECO:0000256" key="3">
    <source>
        <dbReference type="ARBA" id="ARBA00022729"/>
    </source>
</evidence>
<feature type="compositionally biased region" description="Basic and acidic residues" evidence="8">
    <location>
        <begin position="282"/>
        <end position="291"/>
    </location>
</feature>
<proteinExistence type="predicted"/>
<name>A0A290Z9H7_9PSEU</name>
<accession>A0A290Z9H7</accession>
<evidence type="ECO:0000259" key="10">
    <source>
        <dbReference type="SMART" id="SM00560"/>
    </source>
</evidence>
<feature type="compositionally biased region" description="Basic residues" evidence="8">
    <location>
        <begin position="172"/>
        <end position="199"/>
    </location>
</feature>
<reference evidence="11" key="1">
    <citation type="submission" date="2017-09" db="EMBL/GenBank/DDBJ databases">
        <title>Complete Genome Sequence of ansamitocin-producing Bacterium Actinosynnema pretiosum X47.</title>
        <authorList>
            <person name="Cao G."/>
            <person name="Zong G."/>
            <person name="Zhong C."/>
            <person name="Fu J."/>
        </authorList>
    </citation>
    <scope>NUCLEOTIDE SEQUENCE [LARGE SCALE GENOMIC DNA]</scope>
    <source>
        <strain evidence="11">X47</strain>
    </source>
</reference>
<dbReference type="EC" id="3.4.21.89" evidence="7"/>
<dbReference type="SMART" id="SM00560">
    <property type="entry name" value="LamGL"/>
    <property type="match status" value="1"/>
</dbReference>
<evidence type="ECO:0000256" key="7">
    <source>
        <dbReference type="NCBIfam" id="TIGR02228"/>
    </source>
</evidence>
<evidence type="ECO:0000256" key="9">
    <source>
        <dbReference type="SAM" id="Phobius"/>
    </source>
</evidence>
<dbReference type="Pfam" id="PF13385">
    <property type="entry name" value="Laminin_G_3"/>
    <property type="match status" value="1"/>
</dbReference>
<keyword evidence="2 9" id="KW-0812">Transmembrane</keyword>
<dbReference type="SUPFAM" id="SSF51306">
    <property type="entry name" value="LexA/Signal peptidase"/>
    <property type="match status" value="1"/>
</dbReference>
<feature type="region of interest" description="Disordered" evidence="8">
    <location>
        <begin position="113"/>
        <end position="135"/>
    </location>
</feature>
<dbReference type="InterPro" id="IPR013320">
    <property type="entry name" value="ConA-like_dom_sf"/>
</dbReference>
<evidence type="ECO:0000256" key="2">
    <source>
        <dbReference type="ARBA" id="ARBA00022692"/>
    </source>
</evidence>
<dbReference type="PANTHER" id="PTHR10806">
    <property type="entry name" value="SIGNAL PEPTIDASE COMPLEX CATALYTIC SUBUNIT SEC11"/>
    <property type="match status" value="1"/>
</dbReference>
<feature type="compositionally biased region" description="Basic residues" evidence="8">
    <location>
        <begin position="113"/>
        <end position="122"/>
    </location>
</feature>
<dbReference type="InterPro" id="IPR006558">
    <property type="entry name" value="LamG-like"/>
</dbReference>